<dbReference type="Proteomes" id="UP000270924">
    <property type="component" value="Unassembled WGS sequence"/>
</dbReference>
<evidence type="ECO:0000256" key="1">
    <source>
        <dbReference type="SAM" id="MobiDB-lite"/>
    </source>
</evidence>
<proteinExistence type="predicted"/>
<evidence type="ECO:0000313" key="2">
    <source>
        <dbReference type="EMBL" id="VDM10357.1"/>
    </source>
</evidence>
<feature type="region of interest" description="Disordered" evidence="1">
    <location>
        <begin position="1"/>
        <end position="37"/>
    </location>
</feature>
<dbReference type="OrthoDB" id="10588625at2759"/>
<organism evidence="2 3">
    <name type="scientific">Wuchereria bancrofti</name>
    <dbReference type="NCBI Taxonomy" id="6293"/>
    <lineage>
        <taxon>Eukaryota</taxon>
        <taxon>Metazoa</taxon>
        <taxon>Ecdysozoa</taxon>
        <taxon>Nematoda</taxon>
        <taxon>Chromadorea</taxon>
        <taxon>Rhabditida</taxon>
        <taxon>Spirurina</taxon>
        <taxon>Spiruromorpha</taxon>
        <taxon>Filarioidea</taxon>
        <taxon>Onchocercidae</taxon>
        <taxon>Wuchereria</taxon>
    </lineage>
</organism>
<evidence type="ECO:0000313" key="3">
    <source>
        <dbReference type="Proteomes" id="UP000270924"/>
    </source>
</evidence>
<gene>
    <name evidence="2" type="ORF">WBA_LOCUS3743</name>
</gene>
<dbReference type="AlphaFoldDB" id="A0A3P7E113"/>
<dbReference type="EMBL" id="UYWW01001348">
    <property type="protein sequence ID" value="VDM10357.1"/>
    <property type="molecule type" value="Genomic_DNA"/>
</dbReference>
<protein>
    <submittedName>
        <fullName evidence="2">Uncharacterized protein</fullName>
    </submittedName>
</protein>
<feature type="compositionally biased region" description="Polar residues" evidence="1">
    <location>
        <begin position="21"/>
        <end position="37"/>
    </location>
</feature>
<keyword evidence="3" id="KW-1185">Reference proteome</keyword>
<name>A0A3P7E113_WUCBA</name>
<dbReference type="InParanoid" id="A0A3P7E113"/>
<reference evidence="2 3" key="1">
    <citation type="submission" date="2018-11" db="EMBL/GenBank/DDBJ databases">
        <authorList>
            <consortium name="Pathogen Informatics"/>
        </authorList>
    </citation>
    <scope>NUCLEOTIDE SEQUENCE [LARGE SCALE GENOMIC DNA]</scope>
</reference>
<sequence>MCASQHSEVDRISLNRAHSAESLSNTDASACQGSSNTTFAGNAHAQFHNNNTRTSVSSETDYARPDENDLSFAFYRERDRSAIAREVDCDGLTKILEIREERTREKVEKLQAYIRKLFKRRKSLEFEESDYGAENSD</sequence>
<dbReference type="OMA" id="INYGAEN"/>
<accession>A0A3P7E113</accession>